<reference evidence="1" key="1">
    <citation type="submission" date="2018-05" db="EMBL/GenBank/DDBJ databases">
        <authorList>
            <person name="Lanie J.A."/>
            <person name="Ng W.-L."/>
            <person name="Kazmierczak K.M."/>
            <person name="Andrzejewski T.M."/>
            <person name="Davidsen T.M."/>
            <person name="Wayne K.J."/>
            <person name="Tettelin H."/>
            <person name="Glass J.I."/>
            <person name="Rusch D."/>
            <person name="Podicherti R."/>
            <person name="Tsui H.-C.T."/>
            <person name="Winkler M.E."/>
        </authorList>
    </citation>
    <scope>NUCLEOTIDE SEQUENCE</scope>
</reference>
<gene>
    <name evidence="1" type="ORF">METZ01_LOCUS102285</name>
</gene>
<dbReference type="EMBL" id="UINC01011173">
    <property type="protein sequence ID" value="SVA49431.1"/>
    <property type="molecule type" value="Genomic_DNA"/>
</dbReference>
<proteinExistence type="predicted"/>
<dbReference type="AlphaFoldDB" id="A0A381WAX2"/>
<sequence length="23" mass="2740">MAIGEDFIRERVDAWEDITEESK</sequence>
<protein>
    <submittedName>
        <fullName evidence="1">Uncharacterized protein</fullName>
    </submittedName>
</protein>
<evidence type="ECO:0000313" key="1">
    <source>
        <dbReference type="EMBL" id="SVA49431.1"/>
    </source>
</evidence>
<organism evidence="1">
    <name type="scientific">marine metagenome</name>
    <dbReference type="NCBI Taxonomy" id="408172"/>
    <lineage>
        <taxon>unclassified sequences</taxon>
        <taxon>metagenomes</taxon>
        <taxon>ecological metagenomes</taxon>
    </lineage>
</organism>
<name>A0A381WAX2_9ZZZZ</name>
<accession>A0A381WAX2</accession>